<dbReference type="OrthoDB" id="9814774at2"/>
<dbReference type="InterPro" id="IPR029069">
    <property type="entry name" value="HotDog_dom_sf"/>
</dbReference>
<dbReference type="Proteomes" id="UP000001036">
    <property type="component" value="Chromosome"/>
</dbReference>
<accession>B3PCF6</accession>
<evidence type="ECO:0000313" key="1">
    <source>
        <dbReference type="EMBL" id="ACE84224.1"/>
    </source>
</evidence>
<dbReference type="RefSeq" id="WP_012486910.1">
    <property type="nucleotide sequence ID" value="NC_010995.1"/>
</dbReference>
<dbReference type="eggNOG" id="COG2050">
    <property type="taxonomic scope" value="Bacteria"/>
</dbReference>
<reference evidence="1 2" key="1">
    <citation type="journal article" date="2008" name="J. Bacteriol.">
        <title>Insights into plant cell wall degradation from the genome sequence of the soil bacterium Cellvibrio japonicus.</title>
        <authorList>
            <person name="Deboy R.T."/>
            <person name="Mongodin E.F."/>
            <person name="Fouts D.E."/>
            <person name="Tailford L.E."/>
            <person name="Khouri H."/>
            <person name="Emerson J.B."/>
            <person name="Mohamoud Y."/>
            <person name="Watkins K."/>
            <person name="Henrissat B."/>
            <person name="Gilbert H.J."/>
            <person name="Nelson K.E."/>
        </authorList>
    </citation>
    <scope>NUCLEOTIDE SEQUENCE [LARGE SCALE GENOMIC DNA]</scope>
    <source>
        <strain evidence="1 2">Ueda107</strain>
    </source>
</reference>
<evidence type="ECO:0000313" key="2">
    <source>
        <dbReference type="Proteomes" id="UP000001036"/>
    </source>
</evidence>
<dbReference type="Pfam" id="PF14539">
    <property type="entry name" value="DUF4442"/>
    <property type="match status" value="1"/>
</dbReference>
<keyword evidence="2" id="KW-1185">Reference proteome</keyword>
<evidence type="ECO:0008006" key="3">
    <source>
        <dbReference type="Google" id="ProtNLM"/>
    </source>
</evidence>
<dbReference type="SUPFAM" id="SSF54637">
    <property type="entry name" value="Thioesterase/thiol ester dehydrase-isomerase"/>
    <property type="match status" value="1"/>
</dbReference>
<name>B3PCF6_CELJU</name>
<sequence length="159" mass="18503">MRAGVFRVLANLWPPLFFAGIKINALRRDYREARVTLYLRWYTRNYVGVQYGGSLMSMTDPWYMLMLMNNLGNDYYVWDKHAEIDYISPGKSHVQAHFVLTQAMIDDVKANTASGEKYLPTYTVEILDRDNTLVARVKRTIYIKLKPRARRGSDESPPC</sequence>
<dbReference type="InterPro" id="IPR027961">
    <property type="entry name" value="DUF4442"/>
</dbReference>
<proteinExistence type="predicted"/>
<protein>
    <recommendedName>
        <fullName evidence="3">Tetrameric acyl-CoA thioesterase</fullName>
    </recommendedName>
</protein>
<organism evidence="1 2">
    <name type="scientific">Cellvibrio japonicus (strain Ueda107)</name>
    <name type="common">Pseudomonas fluorescens subsp. cellulosa</name>
    <dbReference type="NCBI Taxonomy" id="498211"/>
    <lineage>
        <taxon>Bacteria</taxon>
        <taxon>Pseudomonadati</taxon>
        <taxon>Pseudomonadota</taxon>
        <taxon>Gammaproteobacteria</taxon>
        <taxon>Cellvibrionales</taxon>
        <taxon>Cellvibrionaceae</taxon>
        <taxon>Cellvibrio</taxon>
    </lineage>
</organism>
<dbReference type="KEGG" id="cja:CJA_1273"/>
<dbReference type="HOGENOM" id="CLU_116159_0_0_6"/>
<gene>
    <name evidence="1" type="ordered locus">CJA_1273</name>
</gene>
<dbReference type="EMBL" id="CP000934">
    <property type="protein sequence ID" value="ACE84224.1"/>
    <property type="molecule type" value="Genomic_DNA"/>
</dbReference>
<dbReference type="Gene3D" id="3.10.129.10">
    <property type="entry name" value="Hotdog Thioesterase"/>
    <property type="match status" value="1"/>
</dbReference>
<dbReference type="STRING" id="498211.CJA_1273"/>
<dbReference type="AlphaFoldDB" id="B3PCF6"/>